<gene>
    <name evidence="4" type="ORF">BCR39DRAFT_591825</name>
</gene>
<dbReference type="InterPro" id="IPR000782">
    <property type="entry name" value="FAS1_domain"/>
</dbReference>
<dbReference type="Proteomes" id="UP000193986">
    <property type="component" value="Unassembled WGS sequence"/>
</dbReference>
<proteinExistence type="predicted"/>
<feature type="domain" description="FAS1" evidence="3">
    <location>
        <begin position="55"/>
        <end position="115"/>
    </location>
</feature>
<name>A0A1Y2AD54_9TREE</name>
<sequence length="349" mass="36690">MLFFSLLLSLFSLSPLALAVPSVNSTTYFNGLTTALLTLGLNECVNVLSAVNTTIAGQQLLNSLYTGDTFTLYAPVDTAWDASGLANIQPSGDLVSLLEYHIVTAQINSTTDIAFSRHHTIAITKLNTPTVRLPENQPQVIVLEQAPNNTFILPNTTISIPPYTTSNPPPILIRGDQWNATSVAPQAIYQNLYIQPISRVLSVPSPLLKTLLLPGLSISAPTGATSFNDLLSQLNLSAALANCDGCTFFVPVNAAIDAVSSTFSAMTADQQNAVLLNHLIDGVLLNTDSDPDIDATTAQGQNTLSGITGTFATSTPTSSSISTSTTQTITSGQGSGNQNQPSQGHTQPS</sequence>
<dbReference type="AlphaFoldDB" id="A0A1Y2AD54"/>
<feature type="non-terminal residue" evidence="4">
    <location>
        <position position="349"/>
    </location>
</feature>
<feature type="chain" id="PRO_5012146747" description="FAS1 domain-containing protein" evidence="2">
    <location>
        <begin position="20"/>
        <end position="349"/>
    </location>
</feature>
<organism evidence="4 5">
    <name type="scientific">Naematelia encephala</name>
    <dbReference type="NCBI Taxonomy" id="71784"/>
    <lineage>
        <taxon>Eukaryota</taxon>
        <taxon>Fungi</taxon>
        <taxon>Dikarya</taxon>
        <taxon>Basidiomycota</taxon>
        <taxon>Agaricomycotina</taxon>
        <taxon>Tremellomycetes</taxon>
        <taxon>Tremellales</taxon>
        <taxon>Naemateliaceae</taxon>
        <taxon>Naematelia</taxon>
    </lineage>
</organism>
<dbReference type="OrthoDB" id="286301at2759"/>
<feature type="region of interest" description="Disordered" evidence="1">
    <location>
        <begin position="304"/>
        <end position="349"/>
    </location>
</feature>
<dbReference type="EMBL" id="MCFC01000135">
    <property type="protein sequence ID" value="ORY20451.1"/>
    <property type="molecule type" value="Genomic_DNA"/>
</dbReference>
<evidence type="ECO:0000259" key="3">
    <source>
        <dbReference type="Pfam" id="PF02469"/>
    </source>
</evidence>
<evidence type="ECO:0000313" key="5">
    <source>
        <dbReference type="Proteomes" id="UP000193986"/>
    </source>
</evidence>
<dbReference type="Pfam" id="PF02469">
    <property type="entry name" value="Fasciclin"/>
    <property type="match status" value="2"/>
</dbReference>
<evidence type="ECO:0000256" key="2">
    <source>
        <dbReference type="SAM" id="SignalP"/>
    </source>
</evidence>
<evidence type="ECO:0000256" key="1">
    <source>
        <dbReference type="SAM" id="MobiDB-lite"/>
    </source>
</evidence>
<dbReference type="STRING" id="71784.A0A1Y2AD54"/>
<dbReference type="SUPFAM" id="SSF82153">
    <property type="entry name" value="FAS1 domain"/>
    <property type="match status" value="2"/>
</dbReference>
<feature type="domain" description="FAS1" evidence="3">
    <location>
        <begin position="224"/>
        <end position="301"/>
    </location>
</feature>
<dbReference type="InterPro" id="IPR036378">
    <property type="entry name" value="FAS1_dom_sf"/>
</dbReference>
<feature type="signal peptide" evidence="2">
    <location>
        <begin position="1"/>
        <end position="19"/>
    </location>
</feature>
<protein>
    <recommendedName>
        <fullName evidence="3">FAS1 domain-containing protein</fullName>
    </recommendedName>
</protein>
<dbReference type="Gene3D" id="2.30.180.10">
    <property type="entry name" value="FAS1 domain"/>
    <property type="match status" value="2"/>
</dbReference>
<reference evidence="4 5" key="1">
    <citation type="submission" date="2016-07" db="EMBL/GenBank/DDBJ databases">
        <title>Pervasive Adenine N6-methylation of Active Genes in Fungi.</title>
        <authorList>
            <consortium name="DOE Joint Genome Institute"/>
            <person name="Mondo S.J."/>
            <person name="Dannebaum R.O."/>
            <person name="Kuo R.C."/>
            <person name="Labutti K."/>
            <person name="Haridas S."/>
            <person name="Kuo A."/>
            <person name="Salamov A."/>
            <person name="Ahrendt S.R."/>
            <person name="Lipzen A."/>
            <person name="Sullivan W."/>
            <person name="Andreopoulos W.B."/>
            <person name="Clum A."/>
            <person name="Lindquist E."/>
            <person name="Daum C."/>
            <person name="Ramamoorthy G.K."/>
            <person name="Gryganskyi A."/>
            <person name="Culley D."/>
            <person name="Magnuson J.K."/>
            <person name="James T.Y."/>
            <person name="O'Malley M.A."/>
            <person name="Stajich J.E."/>
            <person name="Spatafora J.W."/>
            <person name="Visel A."/>
            <person name="Grigoriev I.V."/>
        </authorList>
    </citation>
    <scope>NUCLEOTIDE SEQUENCE [LARGE SCALE GENOMIC DNA]</scope>
    <source>
        <strain evidence="4 5">68-887.2</strain>
    </source>
</reference>
<dbReference type="InParanoid" id="A0A1Y2AD54"/>
<feature type="compositionally biased region" description="Low complexity" evidence="1">
    <location>
        <begin position="306"/>
        <end position="349"/>
    </location>
</feature>
<accession>A0A1Y2AD54</accession>
<comment type="caution">
    <text evidence="4">The sequence shown here is derived from an EMBL/GenBank/DDBJ whole genome shotgun (WGS) entry which is preliminary data.</text>
</comment>
<keyword evidence="2" id="KW-0732">Signal</keyword>
<evidence type="ECO:0000313" key="4">
    <source>
        <dbReference type="EMBL" id="ORY20451.1"/>
    </source>
</evidence>
<keyword evidence="5" id="KW-1185">Reference proteome</keyword>